<dbReference type="InterPro" id="IPR010994">
    <property type="entry name" value="RuvA_2-like"/>
</dbReference>
<dbReference type="InterPro" id="IPR035019">
    <property type="entry name" value="Spt6_SH2_N"/>
</dbReference>
<dbReference type="InterPro" id="IPR023319">
    <property type="entry name" value="Tex-like_HTH_dom_sf"/>
</dbReference>
<organism evidence="8 9">
    <name type="scientific">Allomyces macrogynus (strain ATCC 38327)</name>
    <name type="common">Allomyces javanicus var. macrogynus</name>
    <dbReference type="NCBI Taxonomy" id="578462"/>
    <lineage>
        <taxon>Eukaryota</taxon>
        <taxon>Fungi</taxon>
        <taxon>Fungi incertae sedis</taxon>
        <taxon>Blastocladiomycota</taxon>
        <taxon>Blastocladiomycetes</taxon>
        <taxon>Blastocladiales</taxon>
        <taxon>Blastocladiaceae</taxon>
        <taxon>Allomyces</taxon>
    </lineage>
</organism>
<dbReference type="GO" id="GO:0031491">
    <property type="term" value="F:nucleosome binding"/>
    <property type="evidence" value="ECO:0007669"/>
    <property type="project" value="TreeGrafter"/>
</dbReference>
<evidence type="ECO:0000256" key="6">
    <source>
        <dbReference type="SAM" id="MobiDB-lite"/>
    </source>
</evidence>
<evidence type="ECO:0000256" key="4">
    <source>
        <dbReference type="ARBA" id="ARBA00023163"/>
    </source>
</evidence>
<dbReference type="PANTHER" id="PTHR10145:SF6">
    <property type="entry name" value="TRANSCRIPTION ELONGATION FACTOR SPT6"/>
    <property type="match status" value="1"/>
</dbReference>
<dbReference type="Proteomes" id="UP000054350">
    <property type="component" value="Unassembled WGS sequence"/>
</dbReference>
<dbReference type="Pfam" id="PF14632">
    <property type="entry name" value="SPT6_acidic"/>
    <property type="match status" value="1"/>
</dbReference>
<keyword evidence="4" id="KW-0804">Transcription</keyword>
<evidence type="ECO:0000256" key="1">
    <source>
        <dbReference type="ARBA" id="ARBA00004123"/>
    </source>
</evidence>
<dbReference type="Gene3D" id="2.40.50.140">
    <property type="entry name" value="Nucleic acid-binding proteins"/>
    <property type="match status" value="1"/>
</dbReference>
<dbReference type="CDD" id="cd09918">
    <property type="entry name" value="SH2_Nterm_SPT6_like"/>
    <property type="match status" value="1"/>
</dbReference>
<dbReference type="GO" id="GO:0140673">
    <property type="term" value="P:transcription elongation-coupled chromatin remodeling"/>
    <property type="evidence" value="ECO:0007669"/>
    <property type="project" value="InterPro"/>
</dbReference>
<feature type="region of interest" description="Disordered" evidence="6">
    <location>
        <begin position="1"/>
        <end position="96"/>
    </location>
</feature>
<evidence type="ECO:0000259" key="7">
    <source>
        <dbReference type="PROSITE" id="PS50126"/>
    </source>
</evidence>
<dbReference type="FunFam" id="1.10.10.2740:FF:000002">
    <property type="entry name" value="Transcription elongation factor Spt6"/>
    <property type="match status" value="1"/>
</dbReference>
<dbReference type="InterPro" id="IPR017072">
    <property type="entry name" value="TF_Spt6"/>
</dbReference>
<dbReference type="Pfam" id="PF14633">
    <property type="entry name" value="SH2_2"/>
    <property type="match status" value="1"/>
</dbReference>
<keyword evidence="3" id="KW-0727">SH2 domain</keyword>
<dbReference type="Gene3D" id="1.10.3500.10">
    <property type="entry name" value="Tex N-terminal region-like"/>
    <property type="match status" value="1"/>
</dbReference>
<dbReference type="InterPro" id="IPR035018">
    <property type="entry name" value="Spt6_SH2_C"/>
</dbReference>
<reference evidence="8 9" key="1">
    <citation type="submission" date="2009-11" db="EMBL/GenBank/DDBJ databases">
        <title>Annotation of Allomyces macrogynus ATCC 38327.</title>
        <authorList>
            <consortium name="The Broad Institute Genome Sequencing Platform"/>
            <person name="Russ C."/>
            <person name="Cuomo C."/>
            <person name="Burger G."/>
            <person name="Gray M.W."/>
            <person name="Holland P.W.H."/>
            <person name="King N."/>
            <person name="Lang F.B.F."/>
            <person name="Roger A.J."/>
            <person name="Ruiz-Trillo I."/>
            <person name="Young S.K."/>
            <person name="Zeng Q."/>
            <person name="Gargeya S."/>
            <person name="Fitzgerald M."/>
            <person name="Haas B."/>
            <person name="Abouelleil A."/>
            <person name="Alvarado L."/>
            <person name="Arachchi H.M."/>
            <person name="Berlin A."/>
            <person name="Chapman S.B."/>
            <person name="Gearin G."/>
            <person name="Goldberg J."/>
            <person name="Griggs A."/>
            <person name="Gujja S."/>
            <person name="Hansen M."/>
            <person name="Heiman D."/>
            <person name="Howarth C."/>
            <person name="Larimer J."/>
            <person name="Lui A."/>
            <person name="MacDonald P.J.P."/>
            <person name="McCowen C."/>
            <person name="Montmayeur A."/>
            <person name="Murphy C."/>
            <person name="Neiman D."/>
            <person name="Pearson M."/>
            <person name="Priest M."/>
            <person name="Roberts A."/>
            <person name="Saif S."/>
            <person name="Shea T."/>
            <person name="Sisk P."/>
            <person name="Stolte C."/>
            <person name="Sykes S."/>
            <person name="Wortman J."/>
            <person name="Nusbaum C."/>
            <person name="Birren B."/>
        </authorList>
    </citation>
    <scope>NUCLEOTIDE SEQUENCE [LARGE SCALE GENOMIC DNA]</scope>
    <source>
        <strain evidence="8 9">ATCC 38327</strain>
    </source>
</reference>
<dbReference type="InterPro" id="IPR032706">
    <property type="entry name" value="Spt6_HHH"/>
</dbReference>
<dbReference type="Gene3D" id="1.10.10.650">
    <property type="entry name" value="RuvA domain 2-like"/>
    <property type="match status" value="1"/>
</dbReference>
<evidence type="ECO:0000256" key="5">
    <source>
        <dbReference type="ARBA" id="ARBA00023242"/>
    </source>
</evidence>
<evidence type="ECO:0000256" key="3">
    <source>
        <dbReference type="ARBA" id="ARBA00022999"/>
    </source>
</evidence>
<comment type="subcellular location">
    <subcellularLocation>
        <location evidence="1">Nucleus</location>
    </subcellularLocation>
</comment>
<sequence length="1354" mass="156070">MADHDGAATPARRGRGPLSDSEDDMGEPTMRDVDMEDSEEEPEDIDEETEADRGFIADDDEDDDAPVRMPAADDDRDVRKRRKKRKKVVEDEELDDDDLDLIEANTGLKVKESRNFKRLKKRKDREEEEDYGYQRRVPNNDVANIFDDVPEDYDLPEDDFIVDDEVPEEEQVYRKAQERERNRSRYYQTDQVVSEQALDDMHAIFGDGTEYDWAIELQDRDRRPADDDYVRDQNQQDIKLTDVFEPSEVVEKMLTDKDEEVRVTDIPERMQELGIRRADPAQLDESVDWCTQAVLRSRRLADDDPRGAVAIRDAVQTVLNLLRQEFLEVPFILYHRRDYFRPALNDEELWLIADADEEHRSFFQKRRALFSKYERLQYEDPAFLDAFYTIRTPRHIADLSDYLNFKHAKRLAQVLQNEQAVAGHRQPVKSDPNDVFRTESVDYLIHLFCLPEPLLVENLRARTQLHIAPSPYTTLSVEMARAAPRGVDVKRFQAALIKYLASTLFHNPEVRLFYATEFEASATISVSPTDVGKKEIDAAHPFYYFKYVTKKPIATLQNAQFLDYLEAEAKGLVTLDISFEQQHIVTSRLSNAWVTSSTDEWNACRIQILKATETMLFEHATASLREELLRRAQSHVARECSSKLLEAVMVAPAMSTRPDDRDRDHFLPQYARVLALCLVQQHRSYKVFGAVVDSRGEMLDVYTDEFNLPELAKIIGRYDPERIVIGLCTNFYAFRLVQAVKEVAQGYNLPVDVLSDNVALAYQVSAAAIKEFPDHSVPVRHCIGLARQRQDPAHVAAALFPKDVLKVQLHRQQAQIPEELLLQHLERTMVKCVMVMGVDINEAFDCPHYSHTLQFVAGLGPRKASGLCNKMLTVGHLTSRQNLILSKCMGRRVFMNSASFIRITTGFMDERSGDPLDDTRIHPEDYALGRKMVADALDVDEVDDRDPNVLSKRIRDMWARRRQHVLDELRLEAYADMLLQEMNLKKFETLHIIKEELKSPYKEQRPPLHHPGPEELLEKVLGSRPQENVLVKATVTQVRDKVVRLRLPNGMDAIMWPRCVSQDRDFRDAIKQGQEIEGVVMQVDMERVCLTLSMLPQDMQIAREPSQYSTNIDQYFDRDRARKDDELQRARERAEQLFAATTNPAAATGPVMIKHPLFKPFNAQQATAYLAKRNPGEAVIRFSSRGEGRLTISWHVVQGIVQHLEVVQDAYSKQYRIENARSSGSGGAHGYNHQHVADVYYDDLDEILFRYVEACSTQVAKVTKHRKYVGGPRDDLERKLTRDIKADPNVVAYGICPNPEFPGWFYLLYLHQLGRPSELGFKVVPRGFVFLGREYHDIEDVINAFKNSFRQMRQ</sequence>
<proteinExistence type="inferred from homology"/>
<dbReference type="CDD" id="cd09928">
    <property type="entry name" value="SH2_Cterm_SPT6_like"/>
    <property type="match status" value="1"/>
</dbReference>
<dbReference type="InterPro" id="IPR035420">
    <property type="entry name" value="Spt6_SH2"/>
</dbReference>
<dbReference type="InterPro" id="IPR012337">
    <property type="entry name" value="RNaseH-like_sf"/>
</dbReference>
<feature type="compositionally biased region" description="Acidic residues" evidence="6">
    <location>
        <begin position="34"/>
        <end position="50"/>
    </location>
</feature>
<dbReference type="Gene3D" id="1.10.10.2740">
    <property type="entry name" value="Spt6, Death-like domain"/>
    <property type="match status" value="1"/>
</dbReference>
<keyword evidence="9" id="KW-1185">Reference proteome</keyword>
<dbReference type="SUPFAM" id="SSF158832">
    <property type="entry name" value="Tex N-terminal region-like"/>
    <property type="match status" value="1"/>
</dbReference>
<keyword evidence="5" id="KW-0539">Nucleus</keyword>
<dbReference type="InterPro" id="IPR037027">
    <property type="entry name" value="YqgF/RNaseH-like_dom_sf"/>
</dbReference>
<dbReference type="InterPro" id="IPR023323">
    <property type="entry name" value="Tex-like_dom_sf"/>
</dbReference>
<dbReference type="eggNOG" id="KOG1856">
    <property type="taxonomic scope" value="Eukaryota"/>
</dbReference>
<evidence type="ECO:0000313" key="9">
    <source>
        <dbReference type="Proteomes" id="UP000054350"/>
    </source>
</evidence>
<dbReference type="GO" id="GO:0003677">
    <property type="term" value="F:DNA binding"/>
    <property type="evidence" value="ECO:0007669"/>
    <property type="project" value="InterPro"/>
</dbReference>
<dbReference type="SUPFAM" id="SSF53098">
    <property type="entry name" value="Ribonuclease H-like"/>
    <property type="match status" value="1"/>
</dbReference>
<evidence type="ECO:0000313" key="8">
    <source>
        <dbReference type="EMBL" id="KNE54682.1"/>
    </source>
</evidence>
<dbReference type="InterPro" id="IPR042066">
    <property type="entry name" value="Spt6_death-like"/>
</dbReference>
<dbReference type="InterPro" id="IPR036860">
    <property type="entry name" value="SH2_dom_sf"/>
</dbReference>
<dbReference type="InterPro" id="IPR028083">
    <property type="entry name" value="Spt6_acidic_N_dom"/>
</dbReference>
<feature type="domain" description="S1 motif" evidence="7">
    <location>
        <begin position="1028"/>
        <end position="1095"/>
    </location>
</feature>
<dbReference type="SUPFAM" id="SSF47781">
    <property type="entry name" value="RuvA domain 2-like"/>
    <property type="match status" value="2"/>
</dbReference>
<dbReference type="Gene3D" id="1.10.150.850">
    <property type="entry name" value="Spt6, helix-hairpin-helix domain"/>
    <property type="match status" value="1"/>
</dbReference>
<dbReference type="Pfam" id="PF14641">
    <property type="entry name" value="HTH_44"/>
    <property type="match status" value="1"/>
</dbReference>
<reference evidence="9" key="2">
    <citation type="submission" date="2009-11" db="EMBL/GenBank/DDBJ databases">
        <title>The Genome Sequence of Allomyces macrogynus strain ATCC 38327.</title>
        <authorList>
            <consortium name="The Broad Institute Genome Sequencing Platform"/>
            <person name="Russ C."/>
            <person name="Cuomo C."/>
            <person name="Shea T."/>
            <person name="Young S.K."/>
            <person name="Zeng Q."/>
            <person name="Koehrsen M."/>
            <person name="Haas B."/>
            <person name="Borodovsky M."/>
            <person name="Guigo R."/>
            <person name="Alvarado L."/>
            <person name="Berlin A."/>
            <person name="Borenstein D."/>
            <person name="Chen Z."/>
            <person name="Engels R."/>
            <person name="Freedman E."/>
            <person name="Gellesch M."/>
            <person name="Goldberg J."/>
            <person name="Griggs A."/>
            <person name="Gujja S."/>
            <person name="Heiman D."/>
            <person name="Hepburn T."/>
            <person name="Howarth C."/>
            <person name="Jen D."/>
            <person name="Larson L."/>
            <person name="Lewis B."/>
            <person name="Mehta T."/>
            <person name="Park D."/>
            <person name="Pearson M."/>
            <person name="Roberts A."/>
            <person name="Saif S."/>
            <person name="Shenoy N."/>
            <person name="Sisk P."/>
            <person name="Stolte C."/>
            <person name="Sykes S."/>
            <person name="Walk T."/>
            <person name="White J."/>
            <person name="Yandava C."/>
            <person name="Burger G."/>
            <person name="Gray M.W."/>
            <person name="Holland P.W.H."/>
            <person name="King N."/>
            <person name="Lang F.B.F."/>
            <person name="Roger A.J."/>
            <person name="Ruiz-Trillo I."/>
            <person name="Lander E."/>
            <person name="Nusbaum C."/>
        </authorList>
    </citation>
    <scope>NUCLEOTIDE SEQUENCE [LARGE SCALE GENOMIC DNA]</scope>
    <source>
        <strain evidence="9">ATCC 38327</strain>
    </source>
</reference>
<dbReference type="STRING" id="578462.A0A0L0RWB1"/>
<evidence type="ECO:0000256" key="2">
    <source>
        <dbReference type="ARBA" id="ARBA00009253"/>
    </source>
</evidence>
<dbReference type="GO" id="GO:0042393">
    <property type="term" value="F:histone binding"/>
    <property type="evidence" value="ECO:0007669"/>
    <property type="project" value="TreeGrafter"/>
</dbReference>
<gene>
    <name evidence="8" type="ORF">AMAG_00640</name>
</gene>
<protein>
    <recommendedName>
        <fullName evidence="7">S1 motif domain-containing protein</fullName>
    </recommendedName>
</protein>
<dbReference type="PROSITE" id="PS50126">
    <property type="entry name" value="S1"/>
    <property type="match status" value="1"/>
</dbReference>
<dbReference type="InterPro" id="IPR012340">
    <property type="entry name" value="NA-bd_OB-fold"/>
</dbReference>
<accession>A0A0L0RWB1</accession>
<dbReference type="Gene3D" id="3.30.420.140">
    <property type="entry name" value="YqgF/RNase H-like domain"/>
    <property type="match status" value="1"/>
</dbReference>
<name>A0A0L0RWB1_ALLM3</name>
<dbReference type="VEuPathDB" id="FungiDB:AMAG_00640"/>
<dbReference type="EMBL" id="GG745328">
    <property type="protein sequence ID" value="KNE54682.1"/>
    <property type="molecule type" value="Genomic_DNA"/>
</dbReference>
<dbReference type="Gene3D" id="3.30.505.10">
    <property type="entry name" value="SH2 domain"/>
    <property type="match status" value="2"/>
</dbReference>
<dbReference type="InterPro" id="IPR028088">
    <property type="entry name" value="Spt6_HTH_DNA-bd_dom"/>
</dbReference>
<dbReference type="GO" id="GO:0034728">
    <property type="term" value="P:nucleosome organization"/>
    <property type="evidence" value="ECO:0007669"/>
    <property type="project" value="TreeGrafter"/>
</dbReference>
<comment type="similarity">
    <text evidence="2">Belongs to the SPT6 family.</text>
</comment>
<dbReference type="OMA" id="GYFYLCF"/>
<dbReference type="OrthoDB" id="995477at2759"/>
<dbReference type="SUPFAM" id="SSF50249">
    <property type="entry name" value="Nucleic acid-binding proteins"/>
    <property type="match status" value="1"/>
</dbReference>
<dbReference type="PANTHER" id="PTHR10145">
    <property type="entry name" value="TRANSCRIPTION ELONGATION FACTOR SPT6"/>
    <property type="match status" value="1"/>
</dbReference>
<dbReference type="Pfam" id="PF14635">
    <property type="entry name" value="HHH_7"/>
    <property type="match status" value="1"/>
</dbReference>
<dbReference type="GO" id="GO:0008023">
    <property type="term" value="C:transcription elongation factor complex"/>
    <property type="evidence" value="ECO:0007669"/>
    <property type="project" value="TreeGrafter"/>
</dbReference>
<dbReference type="InterPro" id="IPR003029">
    <property type="entry name" value="S1_domain"/>
</dbReference>